<dbReference type="RefSeq" id="WP_283421749.1">
    <property type="nucleotide sequence ID" value="NZ_FXTZ01000004.1"/>
</dbReference>
<evidence type="ECO:0000313" key="2">
    <source>
        <dbReference type="Proteomes" id="UP001157960"/>
    </source>
</evidence>
<dbReference type="Proteomes" id="UP001157960">
    <property type="component" value="Unassembled WGS sequence"/>
</dbReference>
<sequence length="88" mass="10236">MIELSKKEKDLILAAIQIEKENQDQDDSEEFKEMEDLEAEITRENVFLSRPQIDCVIYYLGALFQNSDYEQSDVIALDAKLEELSHLP</sequence>
<name>A0ABY1NT67_9FLAO</name>
<accession>A0ABY1NT67</accession>
<dbReference type="EMBL" id="FXTZ01000004">
    <property type="protein sequence ID" value="SMP16398.1"/>
    <property type="molecule type" value="Genomic_DNA"/>
</dbReference>
<organism evidence="1 2">
    <name type="scientific">Chryseobacterium profundimaris</name>
    <dbReference type="NCBI Taxonomy" id="1387275"/>
    <lineage>
        <taxon>Bacteria</taxon>
        <taxon>Pseudomonadati</taxon>
        <taxon>Bacteroidota</taxon>
        <taxon>Flavobacteriia</taxon>
        <taxon>Flavobacteriales</taxon>
        <taxon>Weeksellaceae</taxon>
        <taxon>Chryseobacterium group</taxon>
        <taxon>Chryseobacterium</taxon>
    </lineage>
</organism>
<reference evidence="1 2" key="1">
    <citation type="submission" date="2017-05" db="EMBL/GenBank/DDBJ databases">
        <authorList>
            <person name="Varghese N."/>
            <person name="Submissions S."/>
        </authorList>
    </citation>
    <scope>NUCLEOTIDE SEQUENCE [LARGE SCALE GENOMIC DNA]</scope>
    <source>
        <strain evidence="1 2">DSM 28214</strain>
    </source>
</reference>
<keyword evidence="2" id="KW-1185">Reference proteome</keyword>
<proteinExistence type="predicted"/>
<gene>
    <name evidence="1" type="ORF">SAMN06264346_10426</name>
</gene>
<protein>
    <submittedName>
        <fullName evidence="1">Uncharacterized protein</fullName>
    </submittedName>
</protein>
<comment type="caution">
    <text evidence="1">The sequence shown here is derived from an EMBL/GenBank/DDBJ whole genome shotgun (WGS) entry which is preliminary data.</text>
</comment>
<evidence type="ECO:0000313" key="1">
    <source>
        <dbReference type="EMBL" id="SMP16398.1"/>
    </source>
</evidence>